<proteinExistence type="predicted"/>
<organism evidence="2 3">
    <name type="scientific">Desulfarculus baarsii (strain ATCC 33931 / DSM 2075 / LMG 7858 / VKM B-1802 / 2st14)</name>
    <dbReference type="NCBI Taxonomy" id="644282"/>
    <lineage>
        <taxon>Bacteria</taxon>
        <taxon>Pseudomonadati</taxon>
        <taxon>Thermodesulfobacteriota</taxon>
        <taxon>Desulfarculia</taxon>
        <taxon>Desulfarculales</taxon>
        <taxon>Desulfarculaceae</taxon>
        <taxon>Desulfarculus</taxon>
    </lineage>
</organism>
<dbReference type="EMBL" id="CP002085">
    <property type="protein sequence ID" value="ADK84343.1"/>
    <property type="molecule type" value="Genomic_DNA"/>
</dbReference>
<dbReference type="Gene3D" id="1.10.530.10">
    <property type="match status" value="1"/>
</dbReference>
<protein>
    <recommendedName>
        <fullName evidence="4">Lytic transglycosylase catalytic</fullName>
    </recommendedName>
</protein>
<dbReference type="Proteomes" id="UP000009047">
    <property type="component" value="Chromosome"/>
</dbReference>
<keyword evidence="3" id="KW-1185">Reference proteome</keyword>
<sequence>MPRALIVALAAALSLLTALTAPPAAAEPREVCWILTLDYPLVRQLMIERAFPLPGQRAVAADSDDGCTRIDLAEPQLSGDSGMLKVRAKISVKAGVSLLGNCASPVRFDGYVDIWQQIALDQRTWRLKTHTVRTRLLDHGRRPVSVVNLVLNLVQENVPAYFDQFDIDLSPPRQDLDRQLPLFFKPEMTAQVESWLATLRPGKVEAQADAIRAQMCMTVDVPEQEQFYEETLLMPTDEEIDAFRNYWQAWDSFFVAELLSLENQPLTLDERDQVLTAMLDMRYGFLEALRDKDTSRDLVRRQFLETWSAISPILRKYGWQSPQRPTFNYFALMSASDALAALDRLGPAIGLDISREGLFRLAHLVSSDPTLGELPYSDAQNDRLRQVLGLGPAPERTAPAPVGEEIILPMPSLEQSSWLDFFVSAAHASQIDASSVDYEAIAPWLPPSSENAPQYIERVREMMNQEADAVERKSKLSDKHRGLLRLIIEASAWQESCWRQFIAGQGRVTYLRSYNNTSVGIMQIYLDVWRGLYDPDSLRWDIRYNARAGCEILALYMKRYALKKSQNLSDDILARSVYAMYNGGPGQLAKFLQRHKKGEFWLSDRLFWEKYLWVKSGQFQNIAACLVGG</sequence>
<name>E1QFK7_DESB2</name>
<dbReference type="HOGENOM" id="CLU_020252_0_0_7"/>
<evidence type="ECO:0000256" key="1">
    <source>
        <dbReference type="SAM" id="SignalP"/>
    </source>
</evidence>
<dbReference type="CDD" id="cd00254">
    <property type="entry name" value="LT-like"/>
    <property type="match status" value="1"/>
</dbReference>
<evidence type="ECO:0000313" key="3">
    <source>
        <dbReference type="Proteomes" id="UP000009047"/>
    </source>
</evidence>
<dbReference type="SUPFAM" id="SSF53955">
    <property type="entry name" value="Lysozyme-like"/>
    <property type="match status" value="1"/>
</dbReference>
<dbReference type="InterPro" id="IPR023346">
    <property type="entry name" value="Lysozyme-like_dom_sf"/>
</dbReference>
<dbReference type="RefSeq" id="WP_013257797.1">
    <property type="nucleotide sequence ID" value="NC_014365.1"/>
</dbReference>
<feature type="chain" id="PRO_5003150234" description="Lytic transglycosylase catalytic" evidence="1">
    <location>
        <begin position="27"/>
        <end position="629"/>
    </location>
</feature>
<dbReference type="OrthoDB" id="5429008at2"/>
<reference evidence="2 3" key="1">
    <citation type="journal article" date="2010" name="Stand. Genomic Sci.">
        <title>Complete genome sequence of Desulfarculus baarsii type strain (2st14).</title>
        <authorList>
            <person name="Sun H."/>
            <person name="Spring S."/>
            <person name="Lapidus A."/>
            <person name="Davenport K."/>
            <person name="Del Rio T.G."/>
            <person name="Tice H."/>
            <person name="Nolan M."/>
            <person name="Copeland A."/>
            <person name="Cheng J.F."/>
            <person name="Lucas S."/>
            <person name="Tapia R."/>
            <person name="Goodwin L."/>
            <person name="Pitluck S."/>
            <person name="Ivanova N."/>
            <person name="Pagani I."/>
            <person name="Mavromatis K."/>
            <person name="Ovchinnikova G."/>
            <person name="Pati A."/>
            <person name="Chen A."/>
            <person name="Palaniappan K."/>
            <person name="Hauser L."/>
            <person name="Chang Y.J."/>
            <person name="Jeffries C.D."/>
            <person name="Detter J.C."/>
            <person name="Han C."/>
            <person name="Rohde M."/>
            <person name="Brambilla E."/>
            <person name="Goker M."/>
            <person name="Woyke T."/>
            <person name="Bristow J."/>
            <person name="Eisen J.A."/>
            <person name="Markowitz V."/>
            <person name="Hugenholtz P."/>
            <person name="Kyrpides N.C."/>
            <person name="Klenk H.P."/>
            <person name="Land M."/>
        </authorList>
    </citation>
    <scope>NUCLEOTIDE SEQUENCE [LARGE SCALE GENOMIC DNA]</scope>
    <source>
        <strain evidence="3">ATCC 33931 / DSM 2075 / LMG 7858 / VKM B-1802 / 2st14</strain>
    </source>
</reference>
<evidence type="ECO:0008006" key="4">
    <source>
        <dbReference type="Google" id="ProtNLM"/>
    </source>
</evidence>
<dbReference type="AlphaFoldDB" id="E1QFK7"/>
<accession>E1QFK7</accession>
<gene>
    <name evidence="2" type="ordered locus">Deba_0973</name>
</gene>
<dbReference type="KEGG" id="dbr:Deba_0973"/>
<keyword evidence="1" id="KW-0732">Signal</keyword>
<evidence type="ECO:0000313" key="2">
    <source>
        <dbReference type="EMBL" id="ADK84343.1"/>
    </source>
</evidence>
<dbReference type="STRING" id="644282.Deba_0973"/>
<dbReference type="eggNOG" id="COG0741">
    <property type="taxonomic scope" value="Bacteria"/>
</dbReference>
<feature type="signal peptide" evidence="1">
    <location>
        <begin position="1"/>
        <end position="26"/>
    </location>
</feature>